<dbReference type="Proteomes" id="UP000055136">
    <property type="component" value="Chromosome"/>
</dbReference>
<accession>A0A0S2TH87</accession>
<evidence type="ECO:0000313" key="2">
    <source>
        <dbReference type="Proteomes" id="UP000055136"/>
    </source>
</evidence>
<dbReference type="EMBL" id="CP013099">
    <property type="protein sequence ID" value="ALP54510.1"/>
    <property type="molecule type" value="Genomic_DNA"/>
</dbReference>
<keyword evidence="2" id="KW-1185">Reference proteome</keyword>
<name>A0A0S2TH87_9GAMM</name>
<dbReference type="KEGG" id="tee:Tel_15885"/>
<proteinExistence type="predicted"/>
<dbReference type="AlphaFoldDB" id="A0A0S2TH87"/>
<evidence type="ECO:0000313" key="1">
    <source>
        <dbReference type="EMBL" id="ALP54510.1"/>
    </source>
</evidence>
<protein>
    <submittedName>
        <fullName evidence="1">Uncharacterized protein</fullName>
    </submittedName>
</protein>
<organism evidence="1 2">
    <name type="scientific">Candidatus Tenderia electrophaga</name>
    <dbReference type="NCBI Taxonomy" id="1748243"/>
    <lineage>
        <taxon>Bacteria</taxon>
        <taxon>Pseudomonadati</taxon>
        <taxon>Pseudomonadota</taxon>
        <taxon>Gammaproteobacteria</taxon>
        <taxon>Candidatus Tenderiales</taxon>
        <taxon>Candidatus Tenderiaceae</taxon>
        <taxon>Candidatus Tenderia</taxon>
    </lineage>
</organism>
<reference evidence="1" key="1">
    <citation type="submission" date="2015-10" db="EMBL/GenBank/DDBJ databases">
        <title>Description of Candidatus Tenderia electrophaga gen. nov, sp. nov., an Uncultivated Electroautotroph from a Biocathode Enrichment.</title>
        <authorList>
            <person name="Eddie B.J."/>
            <person name="Malanoski A.P."/>
            <person name="Wang Z."/>
            <person name="Hall R.J."/>
            <person name="Oh S.D."/>
            <person name="Heiner C."/>
            <person name="Lin B."/>
            <person name="Strycharz-Glaven S.M."/>
        </authorList>
    </citation>
    <scope>NUCLEOTIDE SEQUENCE [LARGE SCALE GENOMIC DNA]</scope>
    <source>
        <strain evidence="1">NRL1</strain>
    </source>
</reference>
<gene>
    <name evidence="1" type="ORF">Tel_15885</name>
</gene>
<sequence>MKIAKFFNTSKKNYLPSSYCALTLAVSGRAEQRTACAKMSEANAKAWDQALPFVFAFATLRLTLVRGRQRARPDPVACAINKNSGPA</sequence>